<proteinExistence type="predicted"/>
<gene>
    <name evidence="1" type="ORF">BCR32DRAFT_199636</name>
</gene>
<evidence type="ECO:0000313" key="2">
    <source>
        <dbReference type="Proteomes" id="UP000193944"/>
    </source>
</evidence>
<feature type="non-terminal residue" evidence="1">
    <location>
        <position position="1"/>
    </location>
</feature>
<dbReference type="STRING" id="1754192.A0A1Y1XKK1"/>
<dbReference type="OrthoDB" id="3012298at2759"/>
<dbReference type="PANTHER" id="PTHR42976:SF1">
    <property type="entry name" value="GH18 DOMAIN-CONTAINING PROTEIN-RELATED"/>
    <property type="match status" value="1"/>
</dbReference>
<sequence length="262" mass="29916">TSIDESIEKFKNKGGEIIISFGGAINDELALHHEEAQSLANEYKKVINKYHPIQLDFDMEGTSLMDNYFNGKKSKEVHQLRAKALSLLKKELKDNMPKISLCLAVNPDIGLDEKALEVIEAMKEEEVSIDIISIMAMDYGTNYISRGFYKNTMDSLEKAYEQSKSYYPNIKMGVIPMIGENDDGSILSLKDTEKLVNDLKSKDYVQMISMWSINRDKNDGMFTSLIKNTYKYPFSDNGSANENSEDKKKEYQYTSILKKFLN</sequence>
<dbReference type="PANTHER" id="PTHR42976">
    <property type="entry name" value="BIFUNCTIONAL CHITINASE/LYSOZYME-RELATED"/>
    <property type="match status" value="1"/>
</dbReference>
<name>A0A1Y1XKK1_9FUNG</name>
<dbReference type="InterPro" id="IPR017853">
    <property type="entry name" value="GH"/>
</dbReference>
<dbReference type="Gene3D" id="3.20.20.80">
    <property type="entry name" value="Glycosidases"/>
    <property type="match status" value="1"/>
</dbReference>
<dbReference type="SUPFAM" id="SSF51445">
    <property type="entry name" value="(Trans)glycosidases"/>
    <property type="match status" value="1"/>
</dbReference>
<accession>A0A1Y1XKK1</accession>
<organism evidence="1 2">
    <name type="scientific">Anaeromyces robustus</name>
    <dbReference type="NCBI Taxonomy" id="1754192"/>
    <lineage>
        <taxon>Eukaryota</taxon>
        <taxon>Fungi</taxon>
        <taxon>Fungi incertae sedis</taxon>
        <taxon>Chytridiomycota</taxon>
        <taxon>Chytridiomycota incertae sedis</taxon>
        <taxon>Neocallimastigomycetes</taxon>
        <taxon>Neocallimastigales</taxon>
        <taxon>Neocallimastigaceae</taxon>
        <taxon>Anaeromyces</taxon>
    </lineage>
</organism>
<reference evidence="1 2" key="1">
    <citation type="submission" date="2016-08" db="EMBL/GenBank/DDBJ databases">
        <title>A Parts List for Fungal Cellulosomes Revealed by Comparative Genomics.</title>
        <authorList>
            <consortium name="DOE Joint Genome Institute"/>
            <person name="Haitjema C.H."/>
            <person name="Gilmore S.P."/>
            <person name="Henske J.K."/>
            <person name="Solomon K.V."/>
            <person name="De Groot R."/>
            <person name="Kuo A."/>
            <person name="Mondo S.J."/>
            <person name="Salamov A.A."/>
            <person name="Labutti K."/>
            <person name="Zhao Z."/>
            <person name="Chiniquy J."/>
            <person name="Barry K."/>
            <person name="Brewer H.M."/>
            <person name="Purvine S.O."/>
            <person name="Wright A.T."/>
            <person name="Boxma B."/>
            <person name="Van Alen T."/>
            <person name="Hackstein J.H."/>
            <person name="Baker S.E."/>
            <person name="Grigoriev I.V."/>
            <person name="O'Malley M.A."/>
        </authorList>
    </citation>
    <scope>NUCLEOTIDE SEQUENCE [LARGE SCALE GENOMIC DNA]</scope>
    <source>
        <strain evidence="1 2">S4</strain>
    </source>
</reference>
<dbReference type="EMBL" id="MCFG01000029">
    <property type="protein sequence ID" value="ORX85874.1"/>
    <property type="molecule type" value="Genomic_DNA"/>
</dbReference>
<evidence type="ECO:0000313" key="1">
    <source>
        <dbReference type="EMBL" id="ORX85874.1"/>
    </source>
</evidence>
<comment type="caution">
    <text evidence="1">The sequence shown here is derived from an EMBL/GenBank/DDBJ whole genome shotgun (WGS) entry which is preliminary data.</text>
</comment>
<protein>
    <recommendedName>
        <fullName evidence="3">Chitinase</fullName>
    </recommendedName>
</protein>
<dbReference type="InterPro" id="IPR052750">
    <property type="entry name" value="GH18_Chitinase"/>
</dbReference>
<reference evidence="1 2" key="2">
    <citation type="submission" date="2016-08" db="EMBL/GenBank/DDBJ databases">
        <title>Pervasive Adenine N6-methylation of Active Genes in Fungi.</title>
        <authorList>
            <consortium name="DOE Joint Genome Institute"/>
            <person name="Mondo S.J."/>
            <person name="Dannebaum R.O."/>
            <person name="Kuo R.C."/>
            <person name="Labutti K."/>
            <person name="Haridas S."/>
            <person name="Kuo A."/>
            <person name="Salamov A."/>
            <person name="Ahrendt S.R."/>
            <person name="Lipzen A."/>
            <person name="Sullivan W."/>
            <person name="Andreopoulos W.B."/>
            <person name="Clum A."/>
            <person name="Lindquist E."/>
            <person name="Daum C."/>
            <person name="Ramamoorthy G.K."/>
            <person name="Gryganskyi A."/>
            <person name="Culley D."/>
            <person name="Magnuson J.K."/>
            <person name="James T.Y."/>
            <person name="O'Malley M.A."/>
            <person name="Stajich J.E."/>
            <person name="Spatafora J.W."/>
            <person name="Visel A."/>
            <person name="Grigoriev I.V."/>
        </authorList>
    </citation>
    <scope>NUCLEOTIDE SEQUENCE [LARGE SCALE GENOMIC DNA]</scope>
    <source>
        <strain evidence="1 2">S4</strain>
    </source>
</reference>
<evidence type="ECO:0008006" key="3">
    <source>
        <dbReference type="Google" id="ProtNLM"/>
    </source>
</evidence>
<dbReference type="AlphaFoldDB" id="A0A1Y1XKK1"/>
<keyword evidence="2" id="KW-1185">Reference proteome</keyword>
<dbReference type="Proteomes" id="UP000193944">
    <property type="component" value="Unassembled WGS sequence"/>
</dbReference>